<feature type="transmembrane region" description="Helical" evidence="1">
    <location>
        <begin position="366"/>
        <end position="384"/>
    </location>
</feature>
<feature type="transmembrane region" description="Helical" evidence="1">
    <location>
        <begin position="140"/>
        <end position="161"/>
    </location>
</feature>
<feature type="transmembrane region" description="Helical" evidence="1">
    <location>
        <begin position="221"/>
        <end position="239"/>
    </location>
</feature>
<dbReference type="InterPro" id="IPR014226">
    <property type="entry name" value="Spore_IM_YlbJ"/>
</dbReference>
<accession>A0ABR7DAN7</accession>
<dbReference type="EMBL" id="JACOOO010000008">
    <property type="protein sequence ID" value="MBC5628464.1"/>
    <property type="molecule type" value="Genomic_DNA"/>
</dbReference>
<evidence type="ECO:0000313" key="3">
    <source>
        <dbReference type="Proteomes" id="UP000596929"/>
    </source>
</evidence>
<keyword evidence="1" id="KW-0472">Membrane</keyword>
<keyword evidence="3" id="KW-1185">Reference proteome</keyword>
<name>A0ABR7DAN7_9CLOT</name>
<dbReference type="RefSeq" id="WP_032118127.1">
    <property type="nucleotide sequence ID" value="NZ_JACOOO010000008.1"/>
</dbReference>
<comment type="caution">
    <text evidence="2">The sequence shown here is derived from an EMBL/GenBank/DDBJ whole genome shotgun (WGS) entry which is preliminary data.</text>
</comment>
<protein>
    <submittedName>
        <fullName evidence="2">Sporulation integral membrane protein YlbJ</fullName>
    </submittedName>
</protein>
<dbReference type="NCBIfam" id="TIGR02871">
    <property type="entry name" value="spore_ylbJ"/>
    <property type="match status" value="1"/>
</dbReference>
<organism evidence="2 3">
    <name type="scientific">Clostridium hominis</name>
    <dbReference type="NCBI Taxonomy" id="2763036"/>
    <lineage>
        <taxon>Bacteria</taxon>
        <taxon>Bacillati</taxon>
        <taxon>Bacillota</taxon>
        <taxon>Clostridia</taxon>
        <taxon>Eubacteriales</taxon>
        <taxon>Clostridiaceae</taxon>
        <taxon>Clostridium</taxon>
    </lineage>
</organism>
<keyword evidence="1" id="KW-0812">Transmembrane</keyword>
<feature type="transmembrane region" description="Helical" evidence="1">
    <location>
        <begin position="325"/>
        <end position="346"/>
    </location>
</feature>
<gene>
    <name evidence="2" type="primary">ylbJ</name>
    <name evidence="2" type="ORF">H8S20_06085</name>
</gene>
<feature type="transmembrane region" description="Helical" evidence="1">
    <location>
        <begin position="29"/>
        <end position="46"/>
    </location>
</feature>
<feature type="transmembrane region" description="Helical" evidence="1">
    <location>
        <begin position="291"/>
        <end position="313"/>
    </location>
</feature>
<evidence type="ECO:0000313" key="2">
    <source>
        <dbReference type="EMBL" id="MBC5628464.1"/>
    </source>
</evidence>
<reference evidence="2 3" key="1">
    <citation type="submission" date="2020-08" db="EMBL/GenBank/DDBJ databases">
        <title>Genome public.</title>
        <authorList>
            <person name="Liu C."/>
            <person name="Sun Q."/>
        </authorList>
    </citation>
    <scope>NUCLEOTIDE SEQUENCE [LARGE SCALE GENOMIC DNA]</scope>
    <source>
        <strain evidence="2 3">NSJ-6</strain>
    </source>
</reference>
<dbReference type="Proteomes" id="UP000596929">
    <property type="component" value="Unassembled WGS sequence"/>
</dbReference>
<feature type="transmembrane region" description="Helical" evidence="1">
    <location>
        <begin position="167"/>
        <end position="186"/>
    </location>
</feature>
<proteinExistence type="predicted"/>
<sequence length="391" mass="43357">MVTIIFLWLLIFVLIFVLLKLLNINKNYFVSFLISFSIILFVLNLKDCINASLVGLNLVIKTILPTIFPFSFICNLLICYDGISLYSKILGPLICKPLKLSKGSSFPIAASVICGYPLGCKYCCDLYSLGYIDKKEFERLLNIASNASPMFLIGSIGATMFGNTKLGFILLIANYLSPLIIGIFTIPRGKFSKESKEISSEIKKISIGSALKTSIENSVNTTLQVGAFVIIFSIIISIIKNNAYISIVFKNLEEFLNIPSSSLYGTLLGSIEFTNGCKLISSSTLPLILKLSIISFICSFSGLSVIAQISSFIGDLNISLFKYSFLKFIQGIVSFIITFIACIFFIKDTPVSTFPIESIYIDNKILFIVYSILILSFICTLIRYKKKLHAS</sequence>
<feature type="transmembrane region" description="Helical" evidence="1">
    <location>
        <begin position="6"/>
        <end position="22"/>
    </location>
</feature>
<keyword evidence="1" id="KW-1133">Transmembrane helix</keyword>
<evidence type="ECO:0000256" key="1">
    <source>
        <dbReference type="SAM" id="Phobius"/>
    </source>
</evidence>
<feature type="transmembrane region" description="Helical" evidence="1">
    <location>
        <begin position="58"/>
        <end position="80"/>
    </location>
</feature>